<keyword evidence="3" id="KW-1185">Reference proteome</keyword>
<evidence type="ECO:0000256" key="1">
    <source>
        <dbReference type="SAM" id="Phobius"/>
    </source>
</evidence>
<organism evidence="2 3">
    <name type="scientific">Lactarius akahatsu</name>
    <dbReference type="NCBI Taxonomy" id="416441"/>
    <lineage>
        <taxon>Eukaryota</taxon>
        <taxon>Fungi</taxon>
        <taxon>Dikarya</taxon>
        <taxon>Basidiomycota</taxon>
        <taxon>Agaricomycotina</taxon>
        <taxon>Agaricomycetes</taxon>
        <taxon>Russulales</taxon>
        <taxon>Russulaceae</taxon>
        <taxon>Lactarius</taxon>
    </lineage>
</organism>
<dbReference type="Proteomes" id="UP001201163">
    <property type="component" value="Unassembled WGS sequence"/>
</dbReference>
<keyword evidence="1" id="KW-1133">Transmembrane helix</keyword>
<proteinExistence type="predicted"/>
<dbReference type="EMBL" id="JAKELL010000055">
    <property type="protein sequence ID" value="KAH8986366.1"/>
    <property type="molecule type" value="Genomic_DNA"/>
</dbReference>
<keyword evidence="1" id="KW-0812">Transmembrane</keyword>
<evidence type="ECO:0000313" key="3">
    <source>
        <dbReference type="Proteomes" id="UP001201163"/>
    </source>
</evidence>
<evidence type="ECO:0000313" key="2">
    <source>
        <dbReference type="EMBL" id="KAH8986366.1"/>
    </source>
</evidence>
<protein>
    <submittedName>
        <fullName evidence="2">Uncharacterized protein</fullName>
    </submittedName>
</protein>
<accession>A0AAD4QB94</accession>
<name>A0AAD4QB94_9AGAM</name>
<reference evidence="2" key="1">
    <citation type="submission" date="2022-01" db="EMBL/GenBank/DDBJ databases">
        <title>Comparative genomics reveals a dynamic genome evolution in the ectomycorrhizal milk-cap (Lactarius) mushrooms.</title>
        <authorList>
            <consortium name="DOE Joint Genome Institute"/>
            <person name="Lebreton A."/>
            <person name="Tang N."/>
            <person name="Kuo A."/>
            <person name="LaButti K."/>
            <person name="Drula E."/>
            <person name="Barry K."/>
            <person name="Clum A."/>
            <person name="Lipzen A."/>
            <person name="Mousain D."/>
            <person name="Ng V."/>
            <person name="Wang R."/>
            <person name="Wang X."/>
            <person name="Dai Y."/>
            <person name="Henrissat B."/>
            <person name="Grigoriev I.V."/>
            <person name="Guerin-Laguette A."/>
            <person name="Yu F."/>
            <person name="Martin F.M."/>
        </authorList>
    </citation>
    <scope>NUCLEOTIDE SEQUENCE</scope>
    <source>
        <strain evidence="2">QP</strain>
    </source>
</reference>
<gene>
    <name evidence="2" type="ORF">EDB92DRAFT_1272644</name>
</gene>
<sequence length="108" mass="11503">MFAAAFTVTADWHFARDGTWGPAARRMHVGRCATQPARVALQASRRKPGSLLVTGLVFLATLSGAFVARLDAGLIDNEFPLRDGRLSPPLDKLLLPSYAHASDGGKGT</sequence>
<comment type="caution">
    <text evidence="2">The sequence shown here is derived from an EMBL/GenBank/DDBJ whole genome shotgun (WGS) entry which is preliminary data.</text>
</comment>
<feature type="transmembrane region" description="Helical" evidence="1">
    <location>
        <begin position="51"/>
        <end position="70"/>
    </location>
</feature>
<dbReference type="AlphaFoldDB" id="A0AAD4QB94"/>
<keyword evidence="1" id="KW-0472">Membrane</keyword>